<dbReference type="GO" id="GO:0008270">
    <property type="term" value="F:zinc ion binding"/>
    <property type="evidence" value="ECO:0007669"/>
    <property type="project" value="UniProtKB-KW"/>
</dbReference>
<organism evidence="6 7">
    <name type="scientific">Paramecium primaurelia</name>
    <dbReference type="NCBI Taxonomy" id="5886"/>
    <lineage>
        <taxon>Eukaryota</taxon>
        <taxon>Sar</taxon>
        <taxon>Alveolata</taxon>
        <taxon>Ciliophora</taxon>
        <taxon>Intramacronucleata</taxon>
        <taxon>Oligohymenophorea</taxon>
        <taxon>Peniculida</taxon>
        <taxon>Parameciidae</taxon>
        <taxon>Paramecium</taxon>
    </lineage>
</organism>
<keyword evidence="7" id="KW-1185">Reference proteome</keyword>
<dbReference type="Pfam" id="PF13445">
    <property type="entry name" value="zf-RING_UBOX"/>
    <property type="match status" value="1"/>
</dbReference>
<evidence type="ECO:0000256" key="2">
    <source>
        <dbReference type="ARBA" id="ARBA00022771"/>
    </source>
</evidence>
<evidence type="ECO:0000313" key="7">
    <source>
        <dbReference type="Proteomes" id="UP000688137"/>
    </source>
</evidence>
<comment type="caution">
    <text evidence="6">The sequence shown here is derived from an EMBL/GenBank/DDBJ whole genome shotgun (WGS) entry which is preliminary data.</text>
</comment>
<sequence>MSNFQNLNNNSGDLNEYHSDDEFDFENLEIPQLVRRNGAVQSENVQGFIILDKMSDKMYKEAACPICLCEDEELYPLFCGHTFCQNDINNLLSDSELKQNIVCCPICRQYQFIESFKQLQELKITQMNTVQKDNNLTC</sequence>
<dbReference type="EMBL" id="CAJJDM010000023">
    <property type="protein sequence ID" value="CAD8056942.1"/>
    <property type="molecule type" value="Genomic_DNA"/>
</dbReference>
<dbReference type="InterPro" id="IPR027370">
    <property type="entry name" value="Znf-RING_euk"/>
</dbReference>
<evidence type="ECO:0000256" key="1">
    <source>
        <dbReference type="ARBA" id="ARBA00022723"/>
    </source>
</evidence>
<evidence type="ECO:0000256" key="3">
    <source>
        <dbReference type="ARBA" id="ARBA00022833"/>
    </source>
</evidence>
<dbReference type="PROSITE" id="PS50089">
    <property type="entry name" value="ZF_RING_2"/>
    <property type="match status" value="1"/>
</dbReference>
<keyword evidence="2 4" id="KW-0863">Zinc-finger</keyword>
<name>A0A8S1KUD8_PARPR</name>
<protein>
    <recommendedName>
        <fullName evidence="5">RING-type domain-containing protein</fullName>
    </recommendedName>
</protein>
<evidence type="ECO:0000313" key="6">
    <source>
        <dbReference type="EMBL" id="CAD8056942.1"/>
    </source>
</evidence>
<gene>
    <name evidence="6" type="ORF">PPRIM_AZ9-3.1.T0250132</name>
</gene>
<keyword evidence="3" id="KW-0862">Zinc</keyword>
<evidence type="ECO:0000256" key="4">
    <source>
        <dbReference type="PROSITE-ProRule" id="PRU00175"/>
    </source>
</evidence>
<accession>A0A8S1KUD8</accession>
<keyword evidence="1" id="KW-0479">Metal-binding</keyword>
<dbReference type="Proteomes" id="UP000688137">
    <property type="component" value="Unassembled WGS sequence"/>
</dbReference>
<proteinExistence type="predicted"/>
<evidence type="ECO:0000259" key="5">
    <source>
        <dbReference type="PROSITE" id="PS50089"/>
    </source>
</evidence>
<feature type="domain" description="RING-type" evidence="5">
    <location>
        <begin position="64"/>
        <end position="108"/>
    </location>
</feature>
<dbReference type="InterPro" id="IPR001841">
    <property type="entry name" value="Znf_RING"/>
</dbReference>
<dbReference type="AlphaFoldDB" id="A0A8S1KUD8"/>
<dbReference type="OMA" id="HTFCQND"/>
<reference evidence="6" key="1">
    <citation type="submission" date="2021-01" db="EMBL/GenBank/DDBJ databases">
        <authorList>
            <consortium name="Genoscope - CEA"/>
            <person name="William W."/>
        </authorList>
    </citation>
    <scope>NUCLEOTIDE SEQUENCE</scope>
</reference>